<evidence type="ECO:0000256" key="1">
    <source>
        <dbReference type="SAM" id="MobiDB-lite"/>
    </source>
</evidence>
<sequence length="430" mass="49458">MSYGRHKSYFGLGAITVRFIRKRDMESFVKTESKTVGKKKRKLQNEEYSESSSSGVQVEESKTAQLQHKESSAKKRASSLRSSSSAEWFFTSDENDENTDESSSEGGLTDEKEGTFPANIPDFENSVKKFSRLTKESLLFSWDFDEIKKRINDCFMLKMHREYKIVKDIKSDFERAKEVDKKMDLTDWLDRKWLLGVKTFLSSTLSVIKTTLFPTDEDDSVTERKGSIKKKRRKSKYMRRKNAERSTEIRQPSESVFKHNWAMFGGLFFLEQKGVMKKTIVIGDKIVNSTPDLAYPLTPVPQEGRNLQNCTLLFVVEVKGKPINNLSSECLEDQLDSYVLGQVGSELIAETQSSALYPNSLGIVFMETTFIFIYLKMPKEHHKAGSPLKSRGNIHYTRPFEMLKAADRAEVSEFLYWLGCIQNRHGKELF</sequence>
<feature type="compositionally biased region" description="Acidic residues" evidence="1">
    <location>
        <begin position="93"/>
        <end position="103"/>
    </location>
</feature>
<feature type="region of interest" description="Disordered" evidence="1">
    <location>
        <begin position="29"/>
        <end position="78"/>
    </location>
</feature>
<feature type="compositionally biased region" description="Basic and acidic residues" evidence="1">
    <location>
        <begin position="59"/>
        <end position="73"/>
    </location>
</feature>
<evidence type="ECO:0000313" key="3">
    <source>
        <dbReference type="Proteomes" id="UP000005408"/>
    </source>
</evidence>
<organism evidence="2 3">
    <name type="scientific">Magallana gigas</name>
    <name type="common">Pacific oyster</name>
    <name type="synonym">Crassostrea gigas</name>
    <dbReference type="NCBI Taxonomy" id="29159"/>
    <lineage>
        <taxon>Eukaryota</taxon>
        <taxon>Metazoa</taxon>
        <taxon>Spiralia</taxon>
        <taxon>Lophotrochozoa</taxon>
        <taxon>Mollusca</taxon>
        <taxon>Bivalvia</taxon>
        <taxon>Autobranchia</taxon>
        <taxon>Pteriomorphia</taxon>
        <taxon>Ostreida</taxon>
        <taxon>Ostreoidea</taxon>
        <taxon>Ostreidae</taxon>
        <taxon>Magallana</taxon>
    </lineage>
</organism>
<evidence type="ECO:0000313" key="2">
    <source>
        <dbReference type="EnsemblMetazoa" id="G29755.1:cds"/>
    </source>
</evidence>
<protein>
    <submittedName>
        <fullName evidence="2">Uncharacterized protein</fullName>
    </submittedName>
</protein>
<dbReference type="Proteomes" id="UP000005408">
    <property type="component" value="Unassembled WGS sequence"/>
</dbReference>
<reference evidence="2" key="1">
    <citation type="submission" date="2022-08" db="UniProtKB">
        <authorList>
            <consortium name="EnsemblMetazoa"/>
        </authorList>
    </citation>
    <scope>IDENTIFICATION</scope>
    <source>
        <strain evidence="2">05x7-T-G4-1.051#20</strain>
    </source>
</reference>
<accession>A0A8W8LU64</accession>
<name>A0A8W8LU64_MAGGI</name>
<dbReference type="EnsemblMetazoa" id="G29755.1">
    <property type="protein sequence ID" value="G29755.1:cds"/>
    <property type="gene ID" value="G29755"/>
</dbReference>
<keyword evidence="3" id="KW-1185">Reference proteome</keyword>
<feature type="region of interest" description="Disordered" evidence="1">
    <location>
        <begin position="91"/>
        <end position="116"/>
    </location>
</feature>
<dbReference type="AlphaFoldDB" id="A0A8W8LU64"/>
<proteinExistence type="predicted"/>